<organism evidence="11 12">
    <name type="scientific">Enorma phocaeensis</name>
    <dbReference type="NCBI Taxonomy" id="1871019"/>
    <lineage>
        <taxon>Bacteria</taxon>
        <taxon>Bacillati</taxon>
        <taxon>Actinomycetota</taxon>
        <taxon>Coriobacteriia</taxon>
        <taxon>Coriobacteriales</taxon>
        <taxon>Coriobacteriaceae</taxon>
        <taxon>Enorma</taxon>
    </lineage>
</organism>
<dbReference type="PROSITE" id="PS50893">
    <property type="entry name" value="ABC_TRANSPORTER_2"/>
    <property type="match status" value="1"/>
</dbReference>
<evidence type="ECO:0000259" key="9">
    <source>
        <dbReference type="PROSITE" id="PS50893"/>
    </source>
</evidence>
<dbReference type="InterPro" id="IPR027417">
    <property type="entry name" value="P-loop_NTPase"/>
</dbReference>
<comment type="caution">
    <text evidence="11">The sequence shown here is derived from an EMBL/GenBank/DDBJ whole genome shotgun (WGS) entry which is preliminary data.</text>
</comment>
<keyword evidence="2 8" id="KW-0812">Transmembrane</keyword>
<evidence type="ECO:0000256" key="8">
    <source>
        <dbReference type="SAM" id="Phobius"/>
    </source>
</evidence>
<feature type="region of interest" description="Disordered" evidence="7">
    <location>
        <begin position="1"/>
        <end position="45"/>
    </location>
</feature>
<evidence type="ECO:0000256" key="6">
    <source>
        <dbReference type="ARBA" id="ARBA00023136"/>
    </source>
</evidence>
<feature type="domain" description="ABC transporter" evidence="9">
    <location>
        <begin position="397"/>
        <end position="631"/>
    </location>
</feature>
<dbReference type="CDD" id="cd03254">
    <property type="entry name" value="ABCC_Glucan_exporter_like"/>
    <property type="match status" value="1"/>
</dbReference>
<evidence type="ECO:0000256" key="7">
    <source>
        <dbReference type="SAM" id="MobiDB-lite"/>
    </source>
</evidence>
<dbReference type="InterPro" id="IPR039421">
    <property type="entry name" value="Type_1_exporter"/>
</dbReference>
<feature type="domain" description="ABC transmembrane type-1" evidence="10">
    <location>
        <begin position="68"/>
        <end position="362"/>
    </location>
</feature>
<feature type="transmembrane region" description="Helical" evidence="8">
    <location>
        <begin position="218"/>
        <end position="238"/>
    </location>
</feature>
<evidence type="ECO:0000256" key="3">
    <source>
        <dbReference type="ARBA" id="ARBA00022741"/>
    </source>
</evidence>
<dbReference type="CDD" id="cd18547">
    <property type="entry name" value="ABC_6TM_Tm288_like"/>
    <property type="match status" value="1"/>
</dbReference>
<dbReference type="InterPro" id="IPR036640">
    <property type="entry name" value="ABC1_TM_sf"/>
</dbReference>
<evidence type="ECO:0000259" key="10">
    <source>
        <dbReference type="PROSITE" id="PS50929"/>
    </source>
</evidence>
<dbReference type="EMBL" id="JAUDDZ010000013">
    <property type="protein sequence ID" value="MDM8275539.1"/>
    <property type="molecule type" value="Genomic_DNA"/>
</dbReference>
<evidence type="ECO:0000313" key="12">
    <source>
        <dbReference type="Proteomes" id="UP001529421"/>
    </source>
</evidence>
<sequence length="634" mass="69945">MTIEKTKQTAAELQDMQDDAIKQLDPTEPDPSGAPDPEPEQELEVPRDPAATLVRLWSVSVGEHWRFVVVLACIVCYTFAHIAAPAYSAHVIDLLWGNIQEAFARGEAFTIGWDTGGRELLIFVGIWTVAWVFYTIQNFTMASFAERLNLKLRRLIAEKLNRLPLKYYDAHKPGDIMSRATNDLDKVSEVLQRGLLSMLIAIGSVIGASIMMVRLNVVLALVFFAFAAASVVMTRFVAKKTLVLAAEQQRAVGVLTGHVEEAYSGRIVIKAFNQEHESSKRIHEATQRLADTMRKTDFVTNVVAPMVRCLVRFAQVVLALLGTGFLMRGQLTVGTLQAFFQYVNTAAEPLTQFSLTMNQLQSALAAVERVFGILDEPEIEPDPAEPAEVARPVRGRIAFEHVRFGYDPERPLMKDVSFVAEPGQKVAIVGATGAGKTTLINLLMRFYEIDGGRITLDGVDTHAMTRADLRRNFGMVLQDAWLREGTIAENIAYGCDGATRDEVVQAAKTAQVDFFVRTMPRGYETELANDAENISQGQRQLLTIARVLLANPAILILDEATSSVDTRTEKAIVTAMERLTQGRTSFVIAHRLSTIVDSDLILVMDHGTIIEQGTHDELLAAGGAYASLYNSQFA</sequence>
<keyword evidence="3" id="KW-0547">Nucleotide-binding</keyword>
<keyword evidence="12" id="KW-1185">Reference proteome</keyword>
<dbReference type="InterPro" id="IPR003593">
    <property type="entry name" value="AAA+_ATPase"/>
</dbReference>
<keyword evidence="4 11" id="KW-0067">ATP-binding</keyword>
<feature type="transmembrane region" description="Helical" evidence="8">
    <location>
        <begin position="65"/>
        <end position="87"/>
    </location>
</feature>
<proteinExistence type="predicted"/>
<comment type="subcellular location">
    <subcellularLocation>
        <location evidence="1">Cell membrane</location>
        <topology evidence="1">Multi-pass membrane protein</topology>
    </subcellularLocation>
</comment>
<dbReference type="PROSITE" id="PS00211">
    <property type="entry name" value="ABC_TRANSPORTER_1"/>
    <property type="match status" value="1"/>
</dbReference>
<feature type="transmembrane region" description="Helical" evidence="8">
    <location>
        <begin position="120"/>
        <end position="145"/>
    </location>
</feature>
<evidence type="ECO:0000256" key="5">
    <source>
        <dbReference type="ARBA" id="ARBA00022989"/>
    </source>
</evidence>
<dbReference type="Gene3D" id="3.40.50.300">
    <property type="entry name" value="P-loop containing nucleotide triphosphate hydrolases"/>
    <property type="match status" value="1"/>
</dbReference>
<dbReference type="Pfam" id="PF00005">
    <property type="entry name" value="ABC_tran"/>
    <property type="match status" value="1"/>
</dbReference>
<name>A0ABT7VAW9_9ACTN</name>
<evidence type="ECO:0000256" key="2">
    <source>
        <dbReference type="ARBA" id="ARBA00022692"/>
    </source>
</evidence>
<dbReference type="PROSITE" id="PS50929">
    <property type="entry name" value="ABC_TM1F"/>
    <property type="match status" value="1"/>
</dbReference>
<evidence type="ECO:0000256" key="4">
    <source>
        <dbReference type="ARBA" id="ARBA00022840"/>
    </source>
</evidence>
<dbReference type="SUPFAM" id="SSF52540">
    <property type="entry name" value="P-loop containing nucleoside triphosphate hydrolases"/>
    <property type="match status" value="1"/>
</dbReference>
<protein>
    <submittedName>
        <fullName evidence="11">ABC transporter ATP-binding protein</fullName>
    </submittedName>
</protein>
<accession>A0ABT7VAW9</accession>
<dbReference type="InterPro" id="IPR017871">
    <property type="entry name" value="ABC_transporter-like_CS"/>
</dbReference>
<evidence type="ECO:0000256" key="1">
    <source>
        <dbReference type="ARBA" id="ARBA00004651"/>
    </source>
</evidence>
<evidence type="ECO:0000313" key="11">
    <source>
        <dbReference type="EMBL" id="MDM8275539.1"/>
    </source>
</evidence>
<dbReference type="PANTHER" id="PTHR43394:SF7">
    <property type="entry name" value="ABC TRANSPORTER B FAMILY MEMBER 28"/>
    <property type="match status" value="1"/>
</dbReference>
<dbReference type="PANTHER" id="PTHR43394">
    <property type="entry name" value="ATP-DEPENDENT PERMEASE MDL1, MITOCHONDRIAL"/>
    <property type="match status" value="1"/>
</dbReference>
<dbReference type="SUPFAM" id="SSF90123">
    <property type="entry name" value="ABC transporter transmembrane region"/>
    <property type="match status" value="1"/>
</dbReference>
<feature type="transmembrane region" description="Helical" evidence="8">
    <location>
        <begin position="194"/>
        <end position="212"/>
    </location>
</feature>
<dbReference type="Proteomes" id="UP001529421">
    <property type="component" value="Unassembled WGS sequence"/>
</dbReference>
<dbReference type="SMART" id="SM00382">
    <property type="entry name" value="AAA"/>
    <property type="match status" value="1"/>
</dbReference>
<dbReference type="Pfam" id="PF00664">
    <property type="entry name" value="ABC_membrane"/>
    <property type="match status" value="1"/>
</dbReference>
<dbReference type="GO" id="GO:0005524">
    <property type="term" value="F:ATP binding"/>
    <property type="evidence" value="ECO:0007669"/>
    <property type="project" value="UniProtKB-KW"/>
</dbReference>
<reference evidence="12" key="1">
    <citation type="submission" date="2023-06" db="EMBL/GenBank/DDBJ databases">
        <title>Identification and characterization of horizontal gene transfer across gut microbiota members of farm animals based on homology search.</title>
        <authorList>
            <person name="Zeman M."/>
            <person name="Kubasova T."/>
            <person name="Jahodarova E."/>
            <person name="Nykrynova M."/>
            <person name="Rychlik I."/>
        </authorList>
    </citation>
    <scope>NUCLEOTIDE SEQUENCE [LARGE SCALE GENOMIC DNA]</scope>
    <source>
        <strain evidence="12">154_Feed</strain>
    </source>
</reference>
<dbReference type="InterPro" id="IPR003439">
    <property type="entry name" value="ABC_transporter-like_ATP-bd"/>
</dbReference>
<gene>
    <name evidence="11" type="ORF">QUW28_08565</name>
</gene>
<keyword evidence="5 8" id="KW-1133">Transmembrane helix</keyword>
<dbReference type="InterPro" id="IPR011527">
    <property type="entry name" value="ABC1_TM_dom"/>
</dbReference>
<keyword evidence="6 8" id="KW-0472">Membrane</keyword>
<dbReference type="Gene3D" id="1.20.1560.10">
    <property type="entry name" value="ABC transporter type 1, transmembrane domain"/>
    <property type="match status" value="1"/>
</dbReference>